<evidence type="ECO:0000256" key="4">
    <source>
        <dbReference type="ARBA" id="ARBA00023136"/>
    </source>
</evidence>
<protein>
    <submittedName>
        <fullName evidence="6">Uncharacterized protein</fullName>
    </submittedName>
</protein>
<evidence type="ECO:0000313" key="6">
    <source>
        <dbReference type="EMBL" id="KAF2091979.1"/>
    </source>
</evidence>
<dbReference type="GO" id="GO:0016020">
    <property type="term" value="C:membrane"/>
    <property type="evidence" value="ECO:0007669"/>
    <property type="project" value="UniProtKB-SubCell"/>
</dbReference>
<dbReference type="Pfam" id="PF01124">
    <property type="entry name" value="MAPEG"/>
    <property type="match status" value="1"/>
</dbReference>
<name>A0A9P4I1S7_9PEZI</name>
<comment type="caution">
    <text evidence="6">The sequence shown here is derived from an EMBL/GenBank/DDBJ whole genome shotgun (WGS) entry which is preliminary data.</text>
</comment>
<reference evidence="6" key="1">
    <citation type="journal article" date="2020" name="Stud. Mycol.">
        <title>101 Dothideomycetes genomes: a test case for predicting lifestyles and emergence of pathogens.</title>
        <authorList>
            <person name="Haridas S."/>
            <person name="Albert R."/>
            <person name="Binder M."/>
            <person name="Bloem J."/>
            <person name="Labutti K."/>
            <person name="Salamov A."/>
            <person name="Andreopoulos B."/>
            <person name="Baker S."/>
            <person name="Barry K."/>
            <person name="Bills G."/>
            <person name="Bluhm B."/>
            <person name="Cannon C."/>
            <person name="Castanera R."/>
            <person name="Culley D."/>
            <person name="Daum C."/>
            <person name="Ezra D."/>
            <person name="Gonzalez J."/>
            <person name="Henrissat B."/>
            <person name="Kuo A."/>
            <person name="Liang C."/>
            <person name="Lipzen A."/>
            <person name="Lutzoni F."/>
            <person name="Magnuson J."/>
            <person name="Mondo S."/>
            <person name="Nolan M."/>
            <person name="Ohm R."/>
            <person name="Pangilinan J."/>
            <person name="Park H.-J."/>
            <person name="Ramirez L."/>
            <person name="Alfaro M."/>
            <person name="Sun H."/>
            <person name="Tritt A."/>
            <person name="Yoshinaga Y."/>
            <person name="Zwiers L.-H."/>
            <person name="Turgeon B."/>
            <person name="Goodwin S."/>
            <person name="Spatafora J."/>
            <person name="Crous P."/>
            <person name="Grigoriev I."/>
        </authorList>
    </citation>
    <scope>NUCLEOTIDE SEQUENCE</scope>
    <source>
        <strain evidence="6">CBS 121410</strain>
    </source>
</reference>
<dbReference type="SUPFAM" id="SSF161084">
    <property type="entry name" value="MAPEG domain-like"/>
    <property type="match status" value="1"/>
</dbReference>
<evidence type="ECO:0000256" key="3">
    <source>
        <dbReference type="ARBA" id="ARBA00022989"/>
    </source>
</evidence>
<accession>A0A9P4I1S7</accession>
<proteinExistence type="predicted"/>
<dbReference type="EMBL" id="ML978711">
    <property type="protein sequence ID" value="KAF2091979.1"/>
    <property type="molecule type" value="Genomic_DNA"/>
</dbReference>
<dbReference type="InterPro" id="IPR023352">
    <property type="entry name" value="MAPEG-like_dom_sf"/>
</dbReference>
<evidence type="ECO:0000256" key="5">
    <source>
        <dbReference type="SAM" id="Phobius"/>
    </source>
</evidence>
<keyword evidence="7" id="KW-1185">Reference proteome</keyword>
<evidence type="ECO:0000256" key="2">
    <source>
        <dbReference type="ARBA" id="ARBA00022692"/>
    </source>
</evidence>
<keyword evidence="4 5" id="KW-0472">Membrane</keyword>
<comment type="subcellular location">
    <subcellularLocation>
        <location evidence="1">Membrane</location>
    </subcellularLocation>
</comment>
<evidence type="ECO:0000313" key="7">
    <source>
        <dbReference type="Proteomes" id="UP000799776"/>
    </source>
</evidence>
<organism evidence="6 7">
    <name type="scientific">Saccharata proteae CBS 121410</name>
    <dbReference type="NCBI Taxonomy" id="1314787"/>
    <lineage>
        <taxon>Eukaryota</taxon>
        <taxon>Fungi</taxon>
        <taxon>Dikarya</taxon>
        <taxon>Ascomycota</taxon>
        <taxon>Pezizomycotina</taxon>
        <taxon>Dothideomycetes</taxon>
        <taxon>Dothideomycetes incertae sedis</taxon>
        <taxon>Botryosphaeriales</taxon>
        <taxon>Saccharataceae</taxon>
        <taxon>Saccharata</taxon>
    </lineage>
</organism>
<dbReference type="AlphaFoldDB" id="A0A9P4I1S7"/>
<keyword evidence="3 5" id="KW-1133">Transmembrane helix</keyword>
<sequence>MSSTQPGLLSTLRPMGLPPTPILSLLFTYALNMIATPRQYYGSMTAPENNAAPAECLARAETEKGHVSPEQLKMIRRAKGAAGNLQEVMPLYLVASLTAWLGGVSPEYQNVYHLVWLLGRIGYKYCYLNGIGEARSGLFVLTQIANIAMLIHGGNALHTRVARYY</sequence>
<dbReference type="Proteomes" id="UP000799776">
    <property type="component" value="Unassembled WGS sequence"/>
</dbReference>
<keyword evidence="2 5" id="KW-0812">Transmembrane</keyword>
<dbReference type="PANTHER" id="PTHR35371">
    <property type="entry name" value="INNER MEMBRANE PROTEIN"/>
    <property type="match status" value="1"/>
</dbReference>
<dbReference type="OrthoDB" id="2122304at2759"/>
<evidence type="ECO:0000256" key="1">
    <source>
        <dbReference type="ARBA" id="ARBA00004370"/>
    </source>
</evidence>
<gene>
    <name evidence="6" type="ORF">K490DRAFT_53141</name>
</gene>
<dbReference type="Gene3D" id="1.20.120.550">
    <property type="entry name" value="Membrane associated eicosanoid/glutathione metabolism-like domain"/>
    <property type="match status" value="1"/>
</dbReference>
<dbReference type="InterPro" id="IPR001129">
    <property type="entry name" value="Membr-assoc_MAPEG"/>
</dbReference>
<dbReference type="PANTHER" id="PTHR35371:SF1">
    <property type="entry name" value="BLR7753 PROTEIN"/>
    <property type="match status" value="1"/>
</dbReference>
<feature type="transmembrane region" description="Helical" evidence="5">
    <location>
        <begin position="16"/>
        <end position="35"/>
    </location>
</feature>